<feature type="transmembrane region" description="Helical" evidence="1">
    <location>
        <begin position="56"/>
        <end position="74"/>
    </location>
</feature>
<reference evidence="2 3" key="1">
    <citation type="submission" date="2020-01" db="EMBL/GenBank/DDBJ databases">
        <authorList>
            <person name="Gupta K D."/>
        </authorList>
    </citation>
    <scope>NUCLEOTIDE SEQUENCE [LARGE SCALE GENOMIC DNA]</scope>
</reference>
<feature type="transmembrane region" description="Helical" evidence="1">
    <location>
        <begin position="20"/>
        <end position="44"/>
    </location>
</feature>
<evidence type="ECO:0000256" key="1">
    <source>
        <dbReference type="SAM" id="Phobius"/>
    </source>
</evidence>
<evidence type="ECO:0000313" key="2">
    <source>
        <dbReference type="EMBL" id="CAA7269634.1"/>
    </source>
</evidence>
<protein>
    <submittedName>
        <fullName evidence="2">Uncharacterized protein</fullName>
    </submittedName>
</protein>
<organism evidence="2 3">
    <name type="scientific">Cyclocybe aegerita</name>
    <name type="common">Black poplar mushroom</name>
    <name type="synonym">Agrocybe aegerita</name>
    <dbReference type="NCBI Taxonomy" id="1973307"/>
    <lineage>
        <taxon>Eukaryota</taxon>
        <taxon>Fungi</taxon>
        <taxon>Dikarya</taxon>
        <taxon>Basidiomycota</taxon>
        <taxon>Agaricomycotina</taxon>
        <taxon>Agaricomycetes</taxon>
        <taxon>Agaricomycetidae</taxon>
        <taxon>Agaricales</taxon>
        <taxon>Agaricineae</taxon>
        <taxon>Bolbitiaceae</taxon>
        <taxon>Cyclocybe</taxon>
    </lineage>
</organism>
<keyword evidence="1" id="KW-1133">Transmembrane helix</keyword>
<dbReference type="Proteomes" id="UP000467700">
    <property type="component" value="Unassembled WGS sequence"/>
</dbReference>
<dbReference type="Gene3D" id="1.20.1070.10">
    <property type="entry name" value="Rhodopsin 7-helix transmembrane proteins"/>
    <property type="match status" value="1"/>
</dbReference>
<name>A0A8S0W044_CYCAE</name>
<sequence>MSAQNDSTSPIVDGVTHQPYIPYIVAFDIIHIAGLIIIGSTVLTAWLSPRIRRGPMWFMFEIAWLSAPIGHLLLLGQQTGPPPSTGYCLFQATFVYGTPVFYAWYACSFMLHVYLSLRRTMGGYAAMPKKYSALFHILPCSVFFLIVLEVVIYGLLHKSSVERDPSGMYCNIRDRLPNKITAGFSIVPIIPLLVIEVLVYRAIRHHTWREAGKTNWRNADHLTPEVVMRVLIFGVCPIGALIIGILQYFAWDTDHGGAELNLGLAMLPTLVGLIFGTQKDILRVWMFWKKDTLTSSSSVVTL</sequence>
<proteinExistence type="predicted"/>
<dbReference type="EMBL" id="CACVBS010000079">
    <property type="protein sequence ID" value="CAA7269634.1"/>
    <property type="molecule type" value="Genomic_DNA"/>
</dbReference>
<gene>
    <name evidence="2" type="ORF">AAE3_LOCUS11962</name>
</gene>
<keyword evidence="3" id="KW-1185">Reference proteome</keyword>
<evidence type="ECO:0000313" key="3">
    <source>
        <dbReference type="Proteomes" id="UP000467700"/>
    </source>
</evidence>
<feature type="transmembrane region" description="Helical" evidence="1">
    <location>
        <begin position="94"/>
        <end position="115"/>
    </location>
</feature>
<feature type="transmembrane region" description="Helical" evidence="1">
    <location>
        <begin position="226"/>
        <end position="250"/>
    </location>
</feature>
<keyword evidence="1" id="KW-0472">Membrane</keyword>
<feature type="transmembrane region" description="Helical" evidence="1">
    <location>
        <begin position="262"/>
        <end position="282"/>
    </location>
</feature>
<feature type="transmembrane region" description="Helical" evidence="1">
    <location>
        <begin position="182"/>
        <end position="203"/>
    </location>
</feature>
<accession>A0A8S0W044</accession>
<dbReference type="OrthoDB" id="2896404at2759"/>
<dbReference type="AlphaFoldDB" id="A0A8S0W044"/>
<feature type="transmembrane region" description="Helical" evidence="1">
    <location>
        <begin position="135"/>
        <end position="156"/>
    </location>
</feature>
<comment type="caution">
    <text evidence="2">The sequence shown here is derived from an EMBL/GenBank/DDBJ whole genome shotgun (WGS) entry which is preliminary data.</text>
</comment>
<keyword evidence="1" id="KW-0812">Transmembrane</keyword>